<keyword evidence="3" id="KW-1185">Reference proteome</keyword>
<dbReference type="Proteomes" id="UP000481861">
    <property type="component" value="Unassembled WGS sequence"/>
</dbReference>
<comment type="caution">
    <text evidence="2">The sequence shown here is derived from an EMBL/GenBank/DDBJ whole genome shotgun (WGS) entry which is preliminary data.</text>
</comment>
<accession>A0A7C8MJK3</accession>
<dbReference type="AlphaFoldDB" id="A0A7C8MJK3"/>
<feature type="region of interest" description="Disordered" evidence="1">
    <location>
        <begin position="122"/>
        <end position="141"/>
    </location>
</feature>
<evidence type="ECO:0000313" key="2">
    <source>
        <dbReference type="EMBL" id="KAF2870864.1"/>
    </source>
</evidence>
<organism evidence="2 3">
    <name type="scientific">Massariosphaeria phaeospora</name>
    <dbReference type="NCBI Taxonomy" id="100035"/>
    <lineage>
        <taxon>Eukaryota</taxon>
        <taxon>Fungi</taxon>
        <taxon>Dikarya</taxon>
        <taxon>Ascomycota</taxon>
        <taxon>Pezizomycotina</taxon>
        <taxon>Dothideomycetes</taxon>
        <taxon>Pleosporomycetidae</taxon>
        <taxon>Pleosporales</taxon>
        <taxon>Pleosporales incertae sedis</taxon>
        <taxon>Massariosphaeria</taxon>
    </lineage>
</organism>
<reference evidence="2 3" key="1">
    <citation type="submission" date="2020-01" db="EMBL/GenBank/DDBJ databases">
        <authorList>
            <consortium name="DOE Joint Genome Institute"/>
            <person name="Haridas S."/>
            <person name="Albert R."/>
            <person name="Binder M."/>
            <person name="Bloem J."/>
            <person name="Labutti K."/>
            <person name="Salamov A."/>
            <person name="Andreopoulos B."/>
            <person name="Baker S.E."/>
            <person name="Barry K."/>
            <person name="Bills G."/>
            <person name="Bluhm B.H."/>
            <person name="Cannon C."/>
            <person name="Castanera R."/>
            <person name="Culley D.E."/>
            <person name="Daum C."/>
            <person name="Ezra D."/>
            <person name="Gonzalez J.B."/>
            <person name="Henrissat B."/>
            <person name="Kuo A."/>
            <person name="Liang C."/>
            <person name="Lipzen A."/>
            <person name="Lutzoni F."/>
            <person name="Magnuson J."/>
            <person name="Mondo S."/>
            <person name="Nolan M."/>
            <person name="Ohm R."/>
            <person name="Pangilinan J."/>
            <person name="Park H.-J.H."/>
            <person name="Ramirez L."/>
            <person name="Alfaro M."/>
            <person name="Sun H."/>
            <person name="Tritt A."/>
            <person name="Yoshinaga Y."/>
            <person name="Zwiers L.-H.L."/>
            <person name="Turgeon B.G."/>
            <person name="Goodwin S.B."/>
            <person name="Spatafora J.W."/>
            <person name="Crous P.W."/>
            <person name="Grigoriev I.V."/>
        </authorList>
    </citation>
    <scope>NUCLEOTIDE SEQUENCE [LARGE SCALE GENOMIC DNA]</scope>
    <source>
        <strain evidence="2 3">CBS 611.86</strain>
    </source>
</reference>
<evidence type="ECO:0000256" key="1">
    <source>
        <dbReference type="SAM" id="MobiDB-lite"/>
    </source>
</evidence>
<evidence type="ECO:0000313" key="3">
    <source>
        <dbReference type="Proteomes" id="UP000481861"/>
    </source>
</evidence>
<proteinExistence type="predicted"/>
<protein>
    <submittedName>
        <fullName evidence="2">Uncharacterized protein</fullName>
    </submittedName>
</protein>
<feature type="region of interest" description="Disordered" evidence="1">
    <location>
        <begin position="153"/>
        <end position="200"/>
    </location>
</feature>
<feature type="compositionally biased region" description="Basic residues" evidence="1">
    <location>
        <begin position="165"/>
        <end position="179"/>
    </location>
</feature>
<feature type="region of interest" description="Disordered" evidence="1">
    <location>
        <begin position="1"/>
        <end position="25"/>
    </location>
</feature>
<dbReference type="EMBL" id="JAADJZ010000013">
    <property type="protein sequence ID" value="KAF2870864.1"/>
    <property type="molecule type" value="Genomic_DNA"/>
</dbReference>
<feature type="compositionally biased region" description="Polar residues" evidence="1">
    <location>
        <begin position="186"/>
        <end position="200"/>
    </location>
</feature>
<name>A0A7C8MJK3_9PLEO</name>
<gene>
    <name evidence="2" type="ORF">BDV95DRAFT_595540</name>
</gene>
<feature type="compositionally biased region" description="Basic and acidic residues" evidence="1">
    <location>
        <begin position="1"/>
        <end position="12"/>
    </location>
</feature>
<sequence>MYGYMDSRRAENGARQGPETRKRARSNIRETTTHAICSFINHCPPFIWQLDCTIKPGVSMLDCRIFPPCARVLGRKLSQASVAFASDPTSAEVPLLPESTTTPAYVFVAHHATAPTAARTHACCPRSHHTPSEQQTSAPHQLDSELCHHITTSSRYRSPPFPRLTPRHAAPHHSRRRNPTHPVQFRTRSITSGDASSRFP</sequence>